<protein>
    <submittedName>
        <fullName evidence="2">Uncharacterized protein</fullName>
    </submittedName>
</protein>
<evidence type="ECO:0000313" key="3">
    <source>
        <dbReference type="Proteomes" id="UP001163828"/>
    </source>
</evidence>
<feature type="compositionally biased region" description="Basic and acidic residues" evidence="1">
    <location>
        <begin position="124"/>
        <end position="133"/>
    </location>
</feature>
<feature type="compositionally biased region" description="Acidic residues" evidence="1">
    <location>
        <begin position="57"/>
        <end position="68"/>
    </location>
</feature>
<evidence type="ECO:0000256" key="1">
    <source>
        <dbReference type="SAM" id="MobiDB-lite"/>
    </source>
</evidence>
<name>A0ABQ8Q0Z5_9AGAR</name>
<reference evidence="2" key="1">
    <citation type="submission" date="2022-08" db="EMBL/GenBank/DDBJ databases">
        <authorList>
            <consortium name="DOE Joint Genome Institute"/>
            <person name="Min B."/>
            <person name="Riley R."/>
            <person name="Sierra-Patev S."/>
            <person name="Naranjo-Ortiz M."/>
            <person name="Looney B."/>
            <person name="Konkel Z."/>
            <person name="Slot J.C."/>
            <person name="Sakamoto Y."/>
            <person name="Steenwyk J.L."/>
            <person name="Rokas A."/>
            <person name="Carro J."/>
            <person name="Camarero S."/>
            <person name="Ferreira P."/>
            <person name="Molpeceres G."/>
            <person name="Ruiz-Duenas F.J."/>
            <person name="Serrano A."/>
            <person name="Henrissat B."/>
            <person name="Drula E."/>
            <person name="Hughes K.W."/>
            <person name="Mata J.L."/>
            <person name="Ishikawa N.K."/>
            <person name="Vargas-Isla R."/>
            <person name="Ushijima S."/>
            <person name="Smith C.A."/>
            <person name="Ahrendt S."/>
            <person name="Andreopoulos W."/>
            <person name="He G."/>
            <person name="Labutti K."/>
            <person name="Lipzen A."/>
            <person name="Ng V."/>
            <person name="Sandor L."/>
            <person name="Barry K."/>
            <person name="Martinez A.T."/>
            <person name="Xiao Y."/>
            <person name="Gibbons J.G."/>
            <person name="Terashima K."/>
            <person name="Hibbett D.S."/>
            <person name="Grigoriev I.V."/>
        </authorList>
    </citation>
    <scope>NUCLEOTIDE SEQUENCE</scope>
    <source>
        <strain evidence="2">TFB10827</strain>
    </source>
</reference>
<accession>A0ABQ8Q0Z5</accession>
<dbReference type="Proteomes" id="UP001163828">
    <property type="component" value="Unassembled WGS sequence"/>
</dbReference>
<comment type="caution">
    <text evidence="2">The sequence shown here is derived from an EMBL/GenBank/DDBJ whole genome shotgun (WGS) entry which is preliminary data.</text>
</comment>
<dbReference type="EMBL" id="MU790900">
    <property type="protein sequence ID" value="KAJ3992103.1"/>
    <property type="molecule type" value="Genomic_DNA"/>
</dbReference>
<feature type="region of interest" description="Disordered" evidence="1">
    <location>
        <begin position="1"/>
        <end position="133"/>
    </location>
</feature>
<proteinExistence type="predicted"/>
<evidence type="ECO:0000313" key="2">
    <source>
        <dbReference type="EMBL" id="KAJ3992103.1"/>
    </source>
</evidence>
<gene>
    <name evidence="2" type="ORF">F5050DRAFT_1811836</name>
</gene>
<keyword evidence="3" id="KW-1185">Reference proteome</keyword>
<sequence length="133" mass="14324">MDRGIYKSAAIVRNSSDEEIADGEKDKGNTPQGVKRNRIRMVGRIGGLPSGDSDPGSGEDDNDDDEEPGPSNKTPLVGKPRPASYVTANGNNAVGPEIMRCGEVEPSDPESTLWRRGNTWATRGESRKRNLEG</sequence>
<organism evidence="2 3">
    <name type="scientific">Lentinula boryana</name>
    <dbReference type="NCBI Taxonomy" id="40481"/>
    <lineage>
        <taxon>Eukaryota</taxon>
        <taxon>Fungi</taxon>
        <taxon>Dikarya</taxon>
        <taxon>Basidiomycota</taxon>
        <taxon>Agaricomycotina</taxon>
        <taxon>Agaricomycetes</taxon>
        <taxon>Agaricomycetidae</taxon>
        <taxon>Agaricales</taxon>
        <taxon>Marasmiineae</taxon>
        <taxon>Omphalotaceae</taxon>
        <taxon>Lentinula</taxon>
    </lineage>
</organism>